<name>A0ABS1HFI7_9BACT</name>
<dbReference type="Gene3D" id="3.40.50.80">
    <property type="entry name" value="Nucleotide-binding domain of ferredoxin-NADP reductase (FNR) module"/>
    <property type="match status" value="1"/>
</dbReference>
<dbReference type="CDD" id="cd00322">
    <property type="entry name" value="FNR_like"/>
    <property type="match status" value="1"/>
</dbReference>
<dbReference type="Pfam" id="PF00175">
    <property type="entry name" value="NAD_binding_1"/>
    <property type="match status" value="1"/>
</dbReference>
<evidence type="ECO:0000259" key="5">
    <source>
        <dbReference type="PROSITE" id="PS51379"/>
    </source>
</evidence>
<comment type="caution">
    <text evidence="7">The sequence shown here is derived from an EMBL/GenBank/DDBJ whole genome shotgun (WGS) entry which is preliminary data.</text>
</comment>
<feature type="transmembrane region" description="Helical" evidence="4">
    <location>
        <begin position="95"/>
        <end position="114"/>
    </location>
</feature>
<sequence>MSQVINYSSLKPAYNIKAKRTFTVVRKYAFLFTLMVAIAGQFEPKLGLLVIPIMIGLLIASFFKGRYWCGNICSHGSYYDSLLLPFSRNTKIPKFMQWTALSLIVMAWFGFRMGTGFMRAAESYGTADFWDKTGVVFVNAYMMVVMVGTTFSLLVSPRMWCNVCPMGFMQKLSHFMGRKAKVTKATEEMVTISDEQQCHKCAKCARVCPMQLSPYNSFNKKNQFDSNNCIKCSTCVGNCPAGILTFSNENTARFITKNVKKEAGENRGRFTTTIHRITALKGDVKEFVFQLSDESIKFKAGQFILVKIQDKPEMFRAFSVSYFDEENNRIGVTVKKAPNGYGSEILFNDFEEGMTVVLEGPLGDEIVIDEKTKKAVFVGGGIGITPFVPLVQDAIERDQIEEVKLIYGVNKESELIYIDKFKAMEKENNKFEFIPVIAFDDKWPGQKGFVTNVLEQLDLTDNVIYMCGPKPMIDASLKTLSQLGVKKEKIRYESA</sequence>
<accession>A0ABS1HFI7</accession>
<dbReference type="Gene3D" id="3.30.70.20">
    <property type="match status" value="1"/>
</dbReference>
<evidence type="ECO:0000256" key="4">
    <source>
        <dbReference type="SAM" id="Phobius"/>
    </source>
</evidence>
<dbReference type="EMBL" id="JAENRR010000002">
    <property type="protein sequence ID" value="MBK3516058.1"/>
    <property type="molecule type" value="Genomic_DNA"/>
</dbReference>
<keyword evidence="4" id="KW-1133">Transmembrane helix</keyword>
<evidence type="ECO:0000313" key="7">
    <source>
        <dbReference type="EMBL" id="MBK3516058.1"/>
    </source>
</evidence>
<dbReference type="InterPro" id="IPR039261">
    <property type="entry name" value="FNR_nucleotide-bd"/>
</dbReference>
<evidence type="ECO:0000256" key="1">
    <source>
        <dbReference type="ARBA" id="ARBA00022723"/>
    </source>
</evidence>
<dbReference type="SUPFAM" id="SSF52343">
    <property type="entry name" value="Ferredoxin reductase-like, C-terminal NADP-linked domain"/>
    <property type="match status" value="1"/>
</dbReference>
<evidence type="ECO:0000256" key="3">
    <source>
        <dbReference type="ARBA" id="ARBA00023014"/>
    </source>
</evidence>
<keyword evidence="4" id="KW-0812">Transmembrane</keyword>
<evidence type="ECO:0000256" key="2">
    <source>
        <dbReference type="ARBA" id="ARBA00023004"/>
    </source>
</evidence>
<dbReference type="SUPFAM" id="SSF63380">
    <property type="entry name" value="Riboflavin synthase domain-like"/>
    <property type="match status" value="1"/>
</dbReference>
<dbReference type="Pfam" id="PF13237">
    <property type="entry name" value="Fer4_10"/>
    <property type="match status" value="1"/>
</dbReference>
<feature type="domain" description="4Fe-4S ferredoxin-type" evidence="5">
    <location>
        <begin position="188"/>
        <end position="218"/>
    </location>
</feature>
<keyword evidence="2" id="KW-0408">Iron</keyword>
<organism evidence="7 8">
    <name type="scientific">Carboxylicivirga marina</name>
    <dbReference type="NCBI Taxonomy" id="2800988"/>
    <lineage>
        <taxon>Bacteria</taxon>
        <taxon>Pseudomonadati</taxon>
        <taxon>Bacteroidota</taxon>
        <taxon>Bacteroidia</taxon>
        <taxon>Marinilabiliales</taxon>
        <taxon>Marinilabiliaceae</taxon>
        <taxon>Carboxylicivirga</taxon>
    </lineage>
</organism>
<dbReference type="Proteomes" id="UP000605676">
    <property type="component" value="Unassembled WGS sequence"/>
</dbReference>
<dbReference type="InterPro" id="IPR017896">
    <property type="entry name" value="4Fe4S_Fe-S-bd"/>
</dbReference>
<dbReference type="PROSITE" id="PS51384">
    <property type="entry name" value="FAD_FR"/>
    <property type="match status" value="1"/>
</dbReference>
<keyword evidence="1" id="KW-0479">Metal-binding</keyword>
<dbReference type="PROSITE" id="PS51379">
    <property type="entry name" value="4FE4S_FER_2"/>
    <property type="match status" value="2"/>
</dbReference>
<dbReference type="InterPro" id="IPR017927">
    <property type="entry name" value="FAD-bd_FR_type"/>
</dbReference>
<proteinExistence type="predicted"/>
<gene>
    <name evidence="7" type="ORF">JIV24_01815</name>
</gene>
<dbReference type="PROSITE" id="PS00198">
    <property type="entry name" value="4FE4S_FER_1"/>
    <property type="match status" value="1"/>
</dbReference>
<keyword evidence="3" id="KW-0411">Iron-sulfur</keyword>
<dbReference type="PANTHER" id="PTHR47354">
    <property type="entry name" value="NADH OXIDOREDUCTASE HCR"/>
    <property type="match status" value="1"/>
</dbReference>
<dbReference type="RefSeq" id="WP_200463288.1">
    <property type="nucleotide sequence ID" value="NZ_JAENRR010000002.1"/>
</dbReference>
<keyword evidence="8" id="KW-1185">Reference proteome</keyword>
<dbReference type="PANTHER" id="PTHR47354:SF5">
    <property type="entry name" value="PROTEIN RFBI"/>
    <property type="match status" value="1"/>
</dbReference>
<dbReference type="InterPro" id="IPR001433">
    <property type="entry name" value="OxRdtase_FAD/NAD-bd"/>
</dbReference>
<dbReference type="InterPro" id="IPR017900">
    <property type="entry name" value="4Fe4S_Fe_S_CS"/>
</dbReference>
<evidence type="ECO:0000259" key="6">
    <source>
        <dbReference type="PROSITE" id="PS51384"/>
    </source>
</evidence>
<reference evidence="7 8" key="1">
    <citation type="submission" date="2021-01" db="EMBL/GenBank/DDBJ databases">
        <title>Carboxyliciviraga sp.nov., isolated from coastal sediments.</title>
        <authorList>
            <person name="Lu D."/>
            <person name="Zhang T."/>
        </authorList>
    </citation>
    <scope>NUCLEOTIDE SEQUENCE [LARGE SCALE GENOMIC DNA]</scope>
    <source>
        <strain evidence="7 8">N1Y132</strain>
    </source>
</reference>
<protein>
    <submittedName>
        <fullName evidence="7">4Fe-4S binding protein</fullName>
    </submittedName>
</protein>
<feature type="domain" description="FAD-binding FR-type" evidence="6">
    <location>
        <begin position="267"/>
        <end position="368"/>
    </location>
</feature>
<dbReference type="Pfam" id="PF00970">
    <property type="entry name" value="FAD_binding_6"/>
    <property type="match status" value="1"/>
</dbReference>
<feature type="transmembrane region" description="Helical" evidence="4">
    <location>
        <begin position="134"/>
        <end position="156"/>
    </location>
</feature>
<evidence type="ECO:0000313" key="8">
    <source>
        <dbReference type="Proteomes" id="UP000605676"/>
    </source>
</evidence>
<dbReference type="Gene3D" id="2.40.30.10">
    <property type="entry name" value="Translation factors"/>
    <property type="match status" value="1"/>
</dbReference>
<feature type="domain" description="4Fe-4S ferredoxin-type" evidence="5">
    <location>
        <begin position="220"/>
        <end position="249"/>
    </location>
</feature>
<dbReference type="InterPro" id="IPR017938">
    <property type="entry name" value="Riboflavin_synthase-like_b-brl"/>
</dbReference>
<feature type="transmembrane region" description="Helical" evidence="4">
    <location>
        <begin position="46"/>
        <end position="63"/>
    </location>
</feature>
<keyword evidence="4" id="KW-0472">Membrane</keyword>
<dbReference type="InterPro" id="IPR008333">
    <property type="entry name" value="Cbr1-like_FAD-bd_dom"/>
</dbReference>
<dbReference type="SUPFAM" id="SSF54862">
    <property type="entry name" value="4Fe-4S ferredoxins"/>
    <property type="match status" value="1"/>
</dbReference>
<dbReference type="PRINTS" id="PR00410">
    <property type="entry name" value="PHEHYDRXLASE"/>
</dbReference>
<feature type="transmembrane region" description="Helical" evidence="4">
    <location>
        <begin position="21"/>
        <end position="40"/>
    </location>
</feature>
<dbReference type="Pfam" id="PF12801">
    <property type="entry name" value="Fer4_5"/>
    <property type="match status" value="2"/>
</dbReference>
<dbReference type="InterPro" id="IPR050415">
    <property type="entry name" value="MRET"/>
</dbReference>